<dbReference type="Pfam" id="PF00881">
    <property type="entry name" value="Nitroreductase"/>
    <property type="match status" value="1"/>
</dbReference>
<proteinExistence type="inferred from homology"/>
<dbReference type="PANTHER" id="PTHR43673">
    <property type="entry name" value="NAD(P)H NITROREDUCTASE YDGI-RELATED"/>
    <property type="match status" value="1"/>
</dbReference>
<evidence type="ECO:0000256" key="1">
    <source>
        <dbReference type="ARBA" id="ARBA00001917"/>
    </source>
</evidence>
<gene>
    <name evidence="7" type="ORF">GCM10010989_01090</name>
</gene>
<evidence type="ECO:0000256" key="4">
    <source>
        <dbReference type="ARBA" id="ARBA00022643"/>
    </source>
</evidence>
<dbReference type="CDD" id="cd02136">
    <property type="entry name" value="PnbA_NfnB-like"/>
    <property type="match status" value="1"/>
</dbReference>
<protein>
    <submittedName>
        <fullName evidence="7">NADH dehydrogenase</fullName>
    </submittedName>
</protein>
<dbReference type="SUPFAM" id="SSF55469">
    <property type="entry name" value="FMN-dependent nitroreductase-like"/>
    <property type="match status" value="1"/>
</dbReference>
<dbReference type="OrthoDB" id="9802510at2"/>
<sequence length="220" mass="25073">MNVSEAVASRRSVRAFLGKPVDLDLVRSILDRARMAPSGCNFQPWRGTVLSGAKLREVQDAMAASEPQDPIEYSWSEPEKSEIHLRRLQELGAQFYGAMEIERADKEGRADFARQNIYSFGAPVVLMVHFERLMGPPQWSDVGMWLQTIMLLCREEGLDTCPQEWMALYARLIKQHIGVSDEEQILFCGIAIGYGDHSVPLNRFERTRVPLDEQVRFLSE</sequence>
<accession>A0A917DE83</accession>
<dbReference type="Gene3D" id="3.40.109.10">
    <property type="entry name" value="NADH Oxidase"/>
    <property type="match status" value="1"/>
</dbReference>
<evidence type="ECO:0000313" key="7">
    <source>
        <dbReference type="EMBL" id="GGD30746.1"/>
    </source>
</evidence>
<dbReference type="InterPro" id="IPR029479">
    <property type="entry name" value="Nitroreductase"/>
</dbReference>
<dbReference type="InterPro" id="IPR000415">
    <property type="entry name" value="Nitroreductase-like"/>
</dbReference>
<keyword evidence="3" id="KW-0285">Flavoprotein</keyword>
<dbReference type="Proteomes" id="UP000598997">
    <property type="component" value="Unassembled WGS sequence"/>
</dbReference>
<dbReference type="PANTHER" id="PTHR43673:SF2">
    <property type="entry name" value="NITROREDUCTASE"/>
    <property type="match status" value="1"/>
</dbReference>
<dbReference type="EMBL" id="BMIO01000001">
    <property type="protein sequence ID" value="GGD30746.1"/>
    <property type="molecule type" value="Genomic_DNA"/>
</dbReference>
<feature type="domain" description="Nitroreductase" evidence="6">
    <location>
        <begin position="7"/>
        <end position="194"/>
    </location>
</feature>
<keyword evidence="4" id="KW-0288">FMN</keyword>
<comment type="similarity">
    <text evidence="2">Belongs to the nitroreductase family.</text>
</comment>
<evidence type="ECO:0000256" key="3">
    <source>
        <dbReference type="ARBA" id="ARBA00022630"/>
    </source>
</evidence>
<dbReference type="AlphaFoldDB" id="A0A917DE83"/>
<comment type="cofactor">
    <cofactor evidence="1">
        <name>FMN</name>
        <dbReference type="ChEBI" id="CHEBI:58210"/>
    </cofactor>
</comment>
<name>A0A917DE83_9SPHN</name>
<evidence type="ECO:0000256" key="2">
    <source>
        <dbReference type="ARBA" id="ARBA00007118"/>
    </source>
</evidence>
<organism evidence="7 8">
    <name type="scientific">Croceicoccus pelagius</name>
    <dbReference type="NCBI Taxonomy" id="1703341"/>
    <lineage>
        <taxon>Bacteria</taxon>
        <taxon>Pseudomonadati</taxon>
        <taxon>Pseudomonadota</taxon>
        <taxon>Alphaproteobacteria</taxon>
        <taxon>Sphingomonadales</taxon>
        <taxon>Erythrobacteraceae</taxon>
        <taxon>Croceicoccus</taxon>
    </lineage>
</organism>
<keyword evidence="5" id="KW-0560">Oxidoreductase</keyword>
<reference evidence="7 8" key="1">
    <citation type="journal article" date="2014" name="Int. J. Syst. Evol. Microbiol.">
        <title>Complete genome sequence of Corynebacterium casei LMG S-19264T (=DSM 44701T), isolated from a smear-ripened cheese.</title>
        <authorList>
            <consortium name="US DOE Joint Genome Institute (JGI-PGF)"/>
            <person name="Walter F."/>
            <person name="Albersmeier A."/>
            <person name="Kalinowski J."/>
            <person name="Ruckert C."/>
        </authorList>
    </citation>
    <scope>NUCLEOTIDE SEQUENCE [LARGE SCALE GENOMIC DNA]</scope>
    <source>
        <strain evidence="7 8">CGMCC 1.15358</strain>
    </source>
</reference>
<evidence type="ECO:0000313" key="8">
    <source>
        <dbReference type="Proteomes" id="UP000598997"/>
    </source>
</evidence>
<evidence type="ECO:0000259" key="6">
    <source>
        <dbReference type="Pfam" id="PF00881"/>
    </source>
</evidence>
<comment type="caution">
    <text evidence="7">The sequence shown here is derived from an EMBL/GenBank/DDBJ whole genome shotgun (WGS) entry which is preliminary data.</text>
</comment>
<dbReference type="GO" id="GO:0016491">
    <property type="term" value="F:oxidoreductase activity"/>
    <property type="evidence" value="ECO:0007669"/>
    <property type="project" value="UniProtKB-KW"/>
</dbReference>
<keyword evidence="8" id="KW-1185">Reference proteome</keyword>
<evidence type="ECO:0000256" key="5">
    <source>
        <dbReference type="ARBA" id="ARBA00023002"/>
    </source>
</evidence>
<dbReference type="RefSeq" id="WP_066765877.1">
    <property type="nucleotide sequence ID" value="NZ_BMIO01000001.1"/>
</dbReference>